<proteinExistence type="predicted"/>
<keyword evidence="6" id="KW-0175">Coiled coil</keyword>
<dbReference type="OrthoDB" id="412109at2759"/>
<accession>A0A1C7LPN4</accession>
<evidence type="ECO:0000313" key="7">
    <source>
        <dbReference type="EMBL" id="OBZ65899.1"/>
    </source>
</evidence>
<evidence type="ECO:0000256" key="6">
    <source>
        <dbReference type="SAM" id="Coils"/>
    </source>
</evidence>
<comment type="subcellular location">
    <subcellularLocation>
        <location evidence="1">Nucleus</location>
    </subcellularLocation>
</comment>
<dbReference type="PANTHER" id="PTHR15263:SF1">
    <property type="entry name" value="NF-KAPPA-B INHIBITOR-LIKE PROTEIN 1"/>
    <property type="match status" value="1"/>
</dbReference>
<feature type="coiled-coil region" evidence="6">
    <location>
        <begin position="46"/>
        <end position="89"/>
    </location>
</feature>
<dbReference type="GO" id="GO:0005634">
    <property type="term" value="C:nucleus"/>
    <property type="evidence" value="ECO:0007669"/>
    <property type="project" value="UniProtKB-SubCell"/>
</dbReference>
<evidence type="ECO:0000256" key="5">
    <source>
        <dbReference type="ARBA" id="ARBA00023242"/>
    </source>
</evidence>
<comment type="caution">
    <text evidence="7">The sequence shown here is derived from an EMBL/GenBank/DDBJ whole genome shotgun (WGS) entry which is preliminary data.</text>
</comment>
<keyword evidence="3" id="KW-0677">Repeat</keyword>
<name>A0A1C7LPN4_GRIFR</name>
<reference evidence="7 8" key="1">
    <citation type="submission" date="2016-03" db="EMBL/GenBank/DDBJ databases">
        <title>Whole genome sequencing of Grifola frondosa 9006-11.</title>
        <authorList>
            <person name="Min B."/>
            <person name="Park H."/>
            <person name="Kim J.-G."/>
            <person name="Cho H."/>
            <person name="Oh Y.-L."/>
            <person name="Kong W.-S."/>
            <person name="Choi I.-G."/>
        </authorList>
    </citation>
    <scope>NUCLEOTIDE SEQUENCE [LARGE SCALE GENOMIC DNA]</scope>
    <source>
        <strain evidence="7 8">9006-11</strain>
    </source>
</reference>
<evidence type="ECO:0000256" key="1">
    <source>
        <dbReference type="ARBA" id="ARBA00004123"/>
    </source>
</evidence>
<dbReference type="Proteomes" id="UP000092993">
    <property type="component" value="Unassembled WGS sequence"/>
</dbReference>
<keyword evidence="4" id="KW-0040">ANK repeat</keyword>
<dbReference type="InterPro" id="IPR038753">
    <property type="entry name" value="NFKBIL1"/>
</dbReference>
<dbReference type="EMBL" id="LUGG01000038">
    <property type="protein sequence ID" value="OBZ65899.1"/>
    <property type="molecule type" value="Genomic_DNA"/>
</dbReference>
<organism evidence="7 8">
    <name type="scientific">Grifola frondosa</name>
    <name type="common">Maitake</name>
    <name type="synonym">Polyporus frondosus</name>
    <dbReference type="NCBI Taxonomy" id="5627"/>
    <lineage>
        <taxon>Eukaryota</taxon>
        <taxon>Fungi</taxon>
        <taxon>Dikarya</taxon>
        <taxon>Basidiomycota</taxon>
        <taxon>Agaricomycotina</taxon>
        <taxon>Agaricomycetes</taxon>
        <taxon>Polyporales</taxon>
        <taxon>Grifolaceae</taxon>
        <taxon>Grifola</taxon>
    </lineage>
</organism>
<evidence type="ECO:0000313" key="8">
    <source>
        <dbReference type="Proteomes" id="UP000092993"/>
    </source>
</evidence>
<dbReference type="GO" id="GO:0043124">
    <property type="term" value="P:negative regulation of canonical NF-kappaB signal transduction"/>
    <property type="evidence" value="ECO:0007669"/>
    <property type="project" value="InterPro"/>
</dbReference>
<dbReference type="PANTHER" id="PTHR15263">
    <property type="entry name" value="I-KAPPA-B-LIKE PROTEIN IKBL"/>
    <property type="match status" value="1"/>
</dbReference>
<evidence type="ECO:0000256" key="4">
    <source>
        <dbReference type="ARBA" id="ARBA00023043"/>
    </source>
</evidence>
<keyword evidence="5" id="KW-0539">Nucleus</keyword>
<dbReference type="OMA" id="HYEDELY"/>
<gene>
    <name evidence="7" type="ORF">A0H81_14189</name>
</gene>
<dbReference type="AlphaFoldDB" id="A0A1C7LPN4"/>
<keyword evidence="8" id="KW-1185">Reference proteome</keyword>
<keyword evidence="2" id="KW-0597">Phosphoprotein</keyword>
<sequence length="221" mass="25932">MNSYAHIPRRWRGGGMERMDDELNVDPHLMEDEDYAEWLRAGMWRKKHAAEHAEQARKQAERAARLEREKALKAETARLELAAERERDQRRRERAHMRAVEAREQYDARWKDMLGTSEQQDSLLRFGDIPWPIIGFETKGSRRSAVLIEDFTADAISSFLLPATHVDAGLDEEALKKDRKEKLRETILRFHPDKFEGRIMGRVSGLWARGNEAYSLFRLWS</sequence>
<evidence type="ECO:0000256" key="2">
    <source>
        <dbReference type="ARBA" id="ARBA00022553"/>
    </source>
</evidence>
<protein>
    <submittedName>
        <fullName evidence="7">Uncharacterized protein</fullName>
    </submittedName>
</protein>
<evidence type="ECO:0000256" key="3">
    <source>
        <dbReference type="ARBA" id="ARBA00022737"/>
    </source>
</evidence>